<sequence length="646" mass="73299">MLDMNNHLRTRLDTNSSQLLYDTRLHQKNDDSLIIGKQAQRHSQHASDVTDLKYMGNKNPKVEVNKISFRIAEESLSQPKERTRRKQDGNQEITLSGHSISRNTLDTLNVYSKNFSRSASSGETDESGGFNTGTLGYNDNPFSPNLFTSREDVDIEFFTEIFMSEESSSRRQKYVSKQTKSKRDTYISQRTEDTMIKHSQKRNLTGVSNEEPRQWMSPDQLDLENPSLDNNMDKLENFDSVIIWTESVDGTENSTRIGNVDNDLSTSHTKNRTNHRLDTLTSTLSNSEPVRTENYSFFLDGSTSDSSEGNITSIGIKTTVSVSLNLSKVVSDNENITNTRKAILQNESIRNTEQIVSDDETKNQTVEVVSHDDNKNQTDQVVSDDDNRNQTDQVVSDDDNMNQTDQVVSDDDNRNQTDQHISHDDNKNQTDEVILHDDNKNQTNQVVSDDDNKNQTDQHISHDNNKNQTDEVILHDDNKNQTDEVILQDDNKNRTDAVILQDDSTNEQVTLSKHSAYTEEPTKTAREDGLNDPASTLTSTIHFLVPVSQRTKGVTTHHTTEIPKYPTTKEETTIRSTIYNLTSTTTMSPRTAITSDPLMAVVRIAGALKIIRGISWKIELTRRYTEHYISLSSTLKNLVCHFISLY</sequence>
<accession>A0ABM1RZ54</accession>
<feature type="compositionally biased region" description="Basic and acidic residues" evidence="1">
    <location>
        <begin position="411"/>
        <end position="440"/>
    </location>
</feature>
<keyword evidence="2" id="KW-1185">Reference proteome</keyword>
<gene>
    <name evidence="3" type="primary">LOC106477337</name>
</gene>
<feature type="compositionally biased region" description="Basic and acidic residues" evidence="1">
    <location>
        <begin position="450"/>
        <end position="473"/>
    </location>
</feature>
<organism evidence="2 3">
    <name type="scientific">Limulus polyphemus</name>
    <name type="common">Atlantic horseshoe crab</name>
    <dbReference type="NCBI Taxonomy" id="6850"/>
    <lineage>
        <taxon>Eukaryota</taxon>
        <taxon>Metazoa</taxon>
        <taxon>Ecdysozoa</taxon>
        <taxon>Arthropoda</taxon>
        <taxon>Chelicerata</taxon>
        <taxon>Merostomata</taxon>
        <taxon>Xiphosura</taxon>
        <taxon>Limulidae</taxon>
        <taxon>Limulus</taxon>
    </lineage>
</organism>
<name>A0ABM1RZ54_LIMPO</name>
<proteinExistence type="predicted"/>
<feature type="region of interest" description="Disordered" evidence="1">
    <location>
        <begin position="75"/>
        <end position="98"/>
    </location>
</feature>
<protein>
    <submittedName>
        <fullName evidence="3">Myb-like protein X</fullName>
    </submittedName>
</protein>
<feature type="region of interest" description="Disordered" evidence="1">
    <location>
        <begin position="368"/>
        <end position="473"/>
    </location>
</feature>
<reference evidence="3" key="1">
    <citation type="submission" date="2025-08" db="UniProtKB">
        <authorList>
            <consortium name="RefSeq"/>
        </authorList>
    </citation>
    <scope>IDENTIFICATION</scope>
    <source>
        <tissue evidence="3">Muscle</tissue>
    </source>
</reference>
<dbReference type="Proteomes" id="UP000694941">
    <property type="component" value="Unplaced"/>
</dbReference>
<evidence type="ECO:0000313" key="2">
    <source>
        <dbReference type="Proteomes" id="UP000694941"/>
    </source>
</evidence>
<dbReference type="GeneID" id="106477337"/>
<evidence type="ECO:0000256" key="1">
    <source>
        <dbReference type="SAM" id="MobiDB-lite"/>
    </source>
</evidence>
<feature type="region of interest" description="Disordered" evidence="1">
    <location>
        <begin position="116"/>
        <end position="139"/>
    </location>
</feature>
<dbReference type="RefSeq" id="XP_022236659.1">
    <property type="nucleotide sequence ID" value="XM_022380951.1"/>
</dbReference>
<evidence type="ECO:0000313" key="3">
    <source>
        <dbReference type="RefSeq" id="XP_022236659.1"/>
    </source>
</evidence>